<dbReference type="GO" id="GO:0007156">
    <property type="term" value="P:homophilic cell adhesion via plasma membrane adhesion molecules"/>
    <property type="evidence" value="ECO:0007669"/>
    <property type="project" value="InterPro"/>
</dbReference>
<keyword evidence="2" id="KW-0812">Transmembrane</keyword>
<evidence type="ECO:0000259" key="5">
    <source>
        <dbReference type="PROSITE" id="PS50268"/>
    </source>
</evidence>
<dbReference type="PROSITE" id="PS50268">
    <property type="entry name" value="CADHERIN_2"/>
    <property type="match status" value="6"/>
</dbReference>
<feature type="domain" description="Cadherin" evidence="5">
    <location>
        <begin position="998"/>
        <end position="1103"/>
    </location>
</feature>
<keyword evidence="3" id="KW-0472">Membrane</keyword>
<dbReference type="InterPro" id="IPR050174">
    <property type="entry name" value="Protocadherin/Cadherin-CA"/>
</dbReference>
<dbReference type="CDD" id="cd11304">
    <property type="entry name" value="Cadherin_repeat"/>
    <property type="match status" value="6"/>
</dbReference>
<organism evidence="6 7">
    <name type="scientific">Nostoc flagelliforme CCNUN1</name>
    <dbReference type="NCBI Taxonomy" id="2038116"/>
    <lineage>
        <taxon>Bacteria</taxon>
        <taxon>Bacillati</taxon>
        <taxon>Cyanobacteriota</taxon>
        <taxon>Cyanophyceae</taxon>
        <taxon>Nostocales</taxon>
        <taxon>Nostocaceae</taxon>
        <taxon>Nostoc</taxon>
    </lineage>
</organism>
<dbReference type="GO" id="GO:0005886">
    <property type="term" value="C:plasma membrane"/>
    <property type="evidence" value="ECO:0007669"/>
    <property type="project" value="TreeGrafter"/>
</dbReference>
<evidence type="ECO:0000256" key="4">
    <source>
        <dbReference type="ARBA" id="ARBA00023180"/>
    </source>
</evidence>
<dbReference type="Pfam" id="PF13448">
    <property type="entry name" value="DUF4114"/>
    <property type="match status" value="1"/>
</dbReference>
<keyword evidence="3" id="KW-1133">Transmembrane helix</keyword>
<dbReference type="Proteomes" id="UP000232003">
    <property type="component" value="Chromosome"/>
</dbReference>
<evidence type="ECO:0000256" key="2">
    <source>
        <dbReference type="ARBA" id="ARBA00022692"/>
    </source>
</evidence>
<dbReference type="InterPro" id="IPR013431">
    <property type="entry name" value="Delta_60_rpt"/>
</dbReference>
<reference evidence="6 7" key="1">
    <citation type="submission" date="2017-11" db="EMBL/GenBank/DDBJ databases">
        <title>Complete genome of a free-living desiccation-tolerant cyanobacterium and its photosynthetic adaptation to extreme terrestrial habitat.</title>
        <authorList>
            <person name="Shang J."/>
        </authorList>
    </citation>
    <scope>NUCLEOTIDE SEQUENCE [LARGE SCALE GENOMIC DNA]</scope>
    <source>
        <strain evidence="6 7">CCNUN1</strain>
    </source>
</reference>
<feature type="domain" description="Cadherin" evidence="5">
    <location>
        <begin position="893"/>
        <end position="998"/>
    </location>
</feature>
<keyword evidence="4" id="KW-0325">Glycoprotein</keyword>
<dbReference type="InterPro" id="IPR015919">
    <property type="entry name" value="Cadherin-like_sf"/>
</dbReference>
<accession>A0A2K8SGH9</accession>
<dbReference type="Gene3D" id="2.60.40.60">
    <property type="entry name" value="Cadherins"/>
    <property type="match status" value="6"/>
</dbReference>
<evidence type="ECO:0000313" key="6">
    <source>
        <dbReference type="EMBL" id="AUB34548.1"/>
    </source>
</evidence>
<feature type="domain" description="Cadherin" evidence="5">
    <location>
        <begin position="788"/>
        <end position="893"/>
    </location>
</feature>
<name>A0A2K8SGH9_9NOSO</name>
<dbReference type="KEGG" id="nfl:COO91_00373"/>
<evidence type="ECO:0000313" key="7">
    <source>
        <dbReference type="Proteomes" id="UP000232003"/>
    </source>
</evidence>
<dbReference type="PANTHER" id="PTHR24028:SF328">
    <property type="entry name" value="CADHERIN-3"/>
    <property type="match status" value="1"/>
</dbReference>
<dbReference type="InterPro" id="IPR025193">
    <property type="entry name" value="DUF4114"/>
</dbReference>
<proteinExistence type="predicted"/>
<gene>
    <name evidence="6" type="ORF">COO91_00373</name>
</gene>
<feature type="domain" description="Cadherin" evidence="5">
    <location>
        <begin position="583"/>
        <end position="683"/>
    </location>
</feature>
<dbReference type="SMART" id="SM00112">
    <property type="entry name" value="CA"/>
    <property type="match status" value="6"/>
</dbReference>
<keyword evidence="7" id="KW-1185">Reference proteome</keyword>
<protein>
    <submittedName>
        <fullName evidence="6">Ca2+-binding protein, RTX toxin-related</fullName>
    </submittedName>
</protein>
<dbReference type="SUPFAM" id="SSF49313">
    <property type="entry name" value="Cadherin-like"/>
    <property type="match status" value="6"/>
</dbReference>
<dbReference type="EMBL" id="CP024785">
    <property type="protein sequence ID" value="AUB34548.1"/>
    <property type="molecule type" value="Genomic_DNA"/>
</dbReference>
<dbReference type="SMART" id="SM00736">
    <property type="entry name" value="CADG"/>
    <property type="match status" value="4"/>
</dbReference>
<evidence type="ECO:0000256" key="3">
    <source>
        <dbReference type="ARBA" id="ARBA00022989"/>
    </source>
</evidence>
<dbReference type="NCBIfam" id="TIGR02608">
    <property type="entry name" value="delta_60_rpt"/>
    <property type="match status" value="7"/>
</dbReference>
<dbReference type="Gene3D" id="2.80.10.50">
    <property type="match status" value="3"/>
</dbReference>
<dbReference type="Pfam" id="PF14252">
    <property type="entry name" value="DUF4347"/>
    <property type="match status" value="1"/>
</dbReference>
<dbReference type="InterPro" id="IPR025592">
    <property type="entry name" value="DUF4347"/>
</dbReference>
<dbReference type="RefSeq" id="WP_225912380.1">
    <property type="nucleotide sequence ID" value="NZ_CAWNNC010000001.1"/>
</dbReference>
<sequence>MLDTISTRITTYPTQDLHEKIPANRLVFIDPKVENYQTLIAGVLPNTSVVVLDNDQDGIEQINQVLASHRGVNSLHIVSHGAPGRVYLGNSQLSNETLNRYAAKLMGWANALSADAQLLLYGCEVAQTEQGMAFVQRLSELTGAVVAASDNLTGSATLGGDWELDICTKASVRSLVFQPEVMAAYTSVLALVLPDKSFDGDGKVTTDLGFIAIDIGRSIAVQNDGKIIVAGDSNGDFALVRYNTNGSLDNSFNGNGKVTTNITSTLALPLSTDIGYSVAVQSDGKIIVAGVSNGDFALVRYNTNGSLDNSFNGNGKVTTNITSTLALPLSTDSGYSVAVQSDGKIIVAGVSNGDFALVRYDTNGSLDTTFSGDGKVTTNISLIDTARSVTLQSDGKIIVAGTDGTDFALVRYNSDGSLDTTFSGDGKVTTDLRLIAVDIGYSVTLQTDGKIIVAGTDNTDFALVRYNSDGSLDTTFGGGDGKVTTDLGLIAVDIGYSVTLQTDGKIIVAGTNNTDFALVRYNSDGSLDSTFNGSGKVTTDLGFLAIDIGYGLAQQSDRKILVAGTNGTDFAVVRYLVDEVPTDLALSQLNVNENVPAGTVIGTFTTTDLDAGDTFTYSLVTGTGDTDNAAFTVVSNQLKINSSPDFETKPSYNIRVQTSDSSGASYQKTLTIAVNNSNDAPTDLTVSQLAVNENVAAGTVIGTFTTTDPDANNIFTYSLVTGTGDTDNAAFTVVSNQLKINSSPDFETKPSYNIRVQTSDSGGASYQKTLTIAVNNLNDAGVNDAPTDLTVSQLAVDENVAAGTVVGIFTTTDPDANNIFTYSLVTGSGDTDNAAFTVEGNQLKINSSPDFETKPSYNIRVQTSDSGGASYQKTLTIAVNNLNDAGVNDAPTDLTVSQLAVDENVAAGTVVGIFTTTDPDANNIFTYSLVTGSGDTDNAAFTVEGNQLKINSSPDFETKPNYNIRVQTSDSGGASYQKTLTIAVNNLNDAGVNDAPTDLTVSQLAVDENVAAGTVVGIFTTTDPDANNIFTYSLVTGSGDTDNAAFTVEGNQLKINSSPDFETKPSYNIRVQTSDSGGASYQKTLTIAVNNLDDAGVNDAPSDLTLSELTVDENVAAGSVVGTFITTDPDKDDKFTYSLVTGTGDSDNSAFTIVGGQLQINNVPNIETKSSYNIRVQTTDSGGVSYQKALTIAVNDLDDLGVNDIPTLTKSANNDIFTIKGKGNGEKAKLSVKLTGQSSNQIYELGVFTVDDEQGKIQGIASNDAGYTEAALKRGKVILSSLNNYPTGFNADLSSMVEFTSGQQLRFYLVRNSSTDSILAGQAAFTDVLISDSTNLKITSLGNNNFSLSWKASNSAEFQDLAVTIQATDEDLPLGTGFQGQQQGEFLDLRDLTQPVKADFVVNREAAYDNYVGFYKVADENGGIDTNGDGTADVLVGQAGYAQAAVSGRVTGVDLTTNNQGTATYSGTLNSDSLFAPFIIVDGKPDAILDGNVNNDPKVYFAFLGANSDNTDHIRLLANNTFGFEDLANGGDKDYNDIIVRVNLSGNPV</sequence>
<dbReference type="InterPro" id="IPR006644">
    <property type="entry name" value="Cadg"/>
</dbReference>
<dbReference type="PRINTS" id="PR00205">
    <property type="entry name" value="CADHERIN"/>
</dbReference>
<dbReference type="GO" id="GO:0005509">
    <property type="term" value="F:calcium ion binding"/>
    <property type="evidence" value="ECO:0007669"/>
    <property type="project" value="InterPro"/>
</dbReference>
<comment type="subcellular location">
    <subcellularLocation>
        <location evidence="1">Membrane</location>
        <topology evidence="1">Single-pass membrane protein</topology>
    </subcellularLocation>
</comment>
<dbReference type="SUPFAM" id="SSF101908">
    <property type="entry name" value="Putative isomerase YbhE"/>
    <property type="match status" value="1"/>
</dbReference>
<evidence type="ECO:0000256" key="1">
    <source>
        <dbReference type="ARBA" id="ARBA00004167"/>
    </source>
</evidence>
<dbReference type="PANTHER" id="PTHR24028">
    <property type="entry name" value="CADHERIN-87A"/>
    <property type="match status" value="1"/>
</dbReference>
<dbReference type="Pfam" id="PF17164">
    <property type="entry name" value="DUF5122"/>
    <property type="match status" value="6"/>
</dbReference>
<dbReference type="Pfam" id="PF00028">
    <property type="entry name" value="Cadherin"/>
    <property type="match status" value="4"/>
</dbReference>
<feature type="domain" description="Cadherin" evidence="5">
    <location>
        <begin position="1103"/>
        <end position="1208"/>
    </location>
</feature>
<feature type="domain" description="Cadherin" evidence="5">
    <location>
        <begin position="683"/>
        <end position="788"/>
    </location>
</feature>
<dbReference type="InterPro" id="IPR002126">
    <property type="entry name" value="Cadherin-like_dom"/>
</dbReference>